<feature type="transmembrane region" description="Helical" evidence="1">
    <location>
        <begin position="112"/>
        <end position="131"/>
    </location>
</feature>
<keyword evidence="1" id="KW-0472">Membrane</keyword>
<feature type="transmembrane region" description="Helical" evidence="1">
    <location>
        <begin position="48"/>
        <end position="65"/>
    </location>
</feature>
<evidence type="ECO:0000313" key="2">
    <source>
        <dbReference type="EMBL" id="MCM2674914.1"/>
    </source>
</evidence>
<evidence type="ECO:0000313" key="3">
    <source>
        <dbReference type="Proteomes" id="UP001203665"/>
    </source>
</evidence>
<dbReference type="Proteomes" id="UP001203665">
    <property type="component" value="Unassembled WGS sequence"/>
</dbReference>
<gene>
    <name evidence="2" type="ORF">NDM98_04980</name>
</gene>
<keyword evidence="3" id="KW-1185">Reference proteome</keyword>
<evidence type="ECO:0000256" key="1">
    <source>
        <dbReference type="SAM" id="Phobius"/>
    </source>
</evidence>
<sequence length="135" mass="15640">MSQKNSWVMSNKSGRILFTVYSLLFLIFGLFLLILNVNVGGEVQGHEFMWITLSIICAVWAYLYPQFKVNDERAKLIKQKAMFYNYGFIMGYSIIFMILLTTEIITLTALQLLGIFTALIASTVFLLFIFFSKRY</sequence>
<accession>A0ABT0XGA1</accession>
<evidence type="ECO:0008006" key="4">
    <source>
        <dbReference type="Google" id="ProtNLM"/>
    </source>
</evidence>
<name>A0ABT0XGA1_9BACI</name>
<dbReference type="EMBL" id="JAMQJY010000001">
    <property type="protein sequence ID" value="MCM2674914.1"/>
    <property type="molecule type" value="Genomic_DNA"/>
</dbReference>
<protein>
    <recommendedName>
        <fullName evidence="4">Permease</fullName>
    </recommendedName>
</protein>
<keyword evidence="1" id="KW-1133">Transmembrane helix</keyword>
<proteinExistence type="predicted"/>
<organism evidence="2 3">
    <name type="scientific">Alkalicoccobacillus plakortidis</name>
    <dbReference type="NCBI Taxonomy" id="444060"/>
    <lineage>
        <taxon>Bacteria</taxon>
        <taxon>Bacillati</taxon>
        <taxon>Bacillota</taxon>
        <taxon>Bacilli</taxon>
        <taxon>Bacillales</taxon>
        <taxon>Bacillaceae</taxon>
        <taxon>Alkalicoccobacillus</taxon>
    </lineage>
</organism>
<feature type="transmembrane region" description="Helical" evidence="1">
    <location>
        <begin position="16"/>
        <end position="36"/>
    </location>
</feature>
<reference evidence="2" key="1">
    <citation type="submission" date="2022-06" db="EMBL/GenBank/DDBJ databases">
        <title>Alkalicoccobacillus porphyridii sp. nov., isolated from a marine red alga, Porphyridium purpureum and reclassification of Shouchella plakortidis and Shouchella gibsonii as Alkalicoccobacillus plakortidis comb. nov. and Alkalicoccobacillus gibsonii comb. nov.</title>
        <authorList>
            <person name="Kim K.H."/>
            <person name="Lee J.K."/>
            <person name="Han D.M."/>
            <person name="Baek J.H."/>
            <person name="Jeon C.O."/>
        </authorList>
    </citation>
    <scope>NUCLEOTIDE SEQUENCE</scope>
    <source>
        <strain evidence="2">DSM 19153</strain>
    </source>
</reference>
<keyword evidence="1" id="KW-0812">Transmembrane</keyword>
<comment type="caution">
    <text evidence="2">The sequence shown here is derived from an EMBL/GenBank/DDBJ whole genome shotgun (WGS) entry which is preliminary data.</text>
</comment>
<dbReference type="RefSeq" id="WP_251605047.1">
    <property type="nucleotide sequence ID" value="NZ_JAMQJY010000001.1"/>
</dbReference>
<feature type="transmembrane region" description="Helical" evidence="1">
    <location>
        <begin position="86"/>
        <end position="106"/>
    </location>
</feature>